<comment type="subcellular location">
    <subcellularLocation>
        <location evidence="1">Cytoplasm</location>
    </subcellularLocation>
</comment>
<evidence type="ECO:0000256" key="2">
    <source>
        <dbReference type="ARBA" id="ARBA00011881"/>
    </source>
</evidence>
<dbReference type="KEGG" id="sus:Acid_6312"/>
<proteinExistence type="predicted"/>
<evidence type="ECO:0000259" key="7">
    <source>
        <dbReference type="SMART" id="SM00829"/>
    </source>
</evidence>
<keyword evidence="4" id="KW-0521">NADP</keyword>
<evidence type="ECO:0000256" key="1">
    <source>
        <dbReference type="ARBA" id="ARBA00004496"/>
    </source>
</evidence>
<organism evidence="8">
    <name type="scientific">Solibacter usitatus (strain Ellin6076)</name>
    <dbReference type="NCBI Taxonomy" id="234267"/>
    <lineage>
        <taxon>Bacteria</taxon>
        <taxon>Pseudomonadati</taxon>
        <taxon>Acidobacteriota</taxon>
        <taxon>Terriglobia</taxon>
        <taxon>Bryobacterales</taxon>
        <taxon>Solibacteraceae</taxon>
        <taxon>Candidatus Solibacter</taxon>
    </lineage>
</organism>
<protein>
    <submittedName>
        <fullName evidence="8">Alcohol dehydrogenase, zinc-binding domain protein</fullName>
    </submittedName>
</protein>
<dbReference type="Gene3D" id="3.40.50.720">
    <property type="entry name" value="NAD(P)-binding Rossmann-like Domain"/>
    <property type="match status" value="1"/>
</dbReference>
<evidence type="ECO:0000256" key="5">
    <source>
        <dbReference type="ARBA" id="ARBA00022884"/>
    </source>
</evidence>
<dbReference type="InterPro" id="IPR020843">
    <property type="entry name" value="ER"/>
</dbReference>
<dbReference type="STRING" id="234267.Acid_6312"/>
<dbReference type="InterPro" id="IPR051603">
    <property type="entry name" value="Zinc-ADH_QOR/CCCR"/>
</dbReference>
<dbReference type="HOGENOM" id="CLU_026673_3_3_0"/>
<reference evidence="8" key="1">
    <citation type="submission" date="2006-10" db="EMBL/GenBank/DDBJ databases">
        <title>Complete sequence of Solibacter usitatus Ellin6076.</title>
        <authorList>
            <consortium name="US DOE Joint Genome Institute"/>
            <person name="Copeland A."/>
            <person name="Lucas S."/>
            <person name="Lapidus A."/>
            <person name="Barry K."/>
            <person name="Detter J.C."/>
            <person name="Glavina del Rio T."/>
            <person name="Hammon N."/>
            <person name="Israni S."/>
            <person name="Dalin E."/>
            <person name="Tice H."/>
            <person name="Pitluck S."/>
            <person name="Thompson L.S."/>
            <person name="Brettin T."/>
            <person name="Bruce D."/>
            <person name="Han C."/>
            <person name="Tapia R."/>
            <person name="Gilna P."/>
            <person name="Schmutz J."/>
            <person name="Larimer F."/>
            <person name="Land M."/>
            <person name="Hauser L."/>
            <person name="Kyrpides N."/>
            <person name="Mikhailova N."/>
            <person name="Janssen P.H."/>
            <person name="Kuske C.R."/>
            <person name="Richardson P."/>
        </authorList>
    </citation>
    <scope>NUCLEOTIDE SEQUENCE</scope>
    <source>
        <strain evidence="8">Ellin6076</strain>
    </source>
</reference>
<evidence type="ECO:0000256" key="3">
    <source>
        <dbReference type="ARBA" id="ARBA00022490"/>
    </source>
</evidence>
<dbReference type="Pfam" id="PF00107">
    <property type="entry name" value="ADH_zinc_N"/>
    <property type="match status" value="1"/>
</dbReference>
<dbReference type="CDD" id="cd05289">
    <property type="entry name" value="MDR_like_2"/>
    <property type="match status" value="1"/>
</dbReference>
<evidence type="ECO:0000256" key="6">
    <source>
        <dbReference type="ARBA" id="ARBA00022990"/>
    </source>
</evidence>
<dbReference type="GO" id="GO:0008270">
    <property type="term" value="F:zinc ion binding"/>
    <property type="evidence" value="ECO:0007669"/>
    <property type="project" value="InterPro"/>
</dbReference>
<dbReference type="GO" id="GO:0003723">
    <property type="term" value="F:RNA binding"/>
    <property type="evidence" value="ECO:0007669"/>
    <property type="project" value="UniProtKB-KW"/>
</dbReference>
<dbReference type="PANTHER" id="PTHR44154">
    <property type="entry name" value="QUINONE OXIDOREDUCTASE"/>
    <property type="match status" value="1"/>
</dbReference>
<dbReference type="InterPro" id="IPR011032">
    <property type="entry name" value="GroES-like_sf"/>
</dbReference>
<accession>Q01SY2</accession>
<dbReference type="AlphaFoldDB" id="Q01SY2"/>
<comment type="subunit">
    <text evidence="2">Homotetramer.</text>
</comment>
<dbReference type="PROSITE" id="PS01162">
    <property type="entry name" value="QOR_ZETA_CRYSTAL"/>
    <property type="match status" value="1"/>
</dbReference>
<dbReference type="EMBL" id="CP000473">
    <property type="protein sequence ID" value="ABJ87238.1"/>
    <property type="molecule type" value="Genomic_DNA"/>
</dbReference>
<gene>
    <name evidence="8" type="ordered locus">Acid_6312</name>
</gene>
<keyword evidence="3" id="KW-0963">Cytoplasm</keyword>
<dbReference type="InterPro" id="IPR013149">
    <property type="entry name" value="ADH-like_C"/>
</dbReference>
<sequence length="324" mass="33801">MTQTLSKTMKAVAINRFGGIETLETQELPIPAVGADEVLVDVEAAGVGVWDPFEREGGFAKEFNTTPVFPLVLGSDGAGTVAAVGPQVKRFKKGDRVYGISFLNPKGGFYAEYAVVKENSLALIPGKLTMLQAAAMAVDAVTALAGLDTTLGLRNGESLLIFGASGGIGHLAVQFAKRMGARVLAVASGDDGVSFVRGLGADKVVDGHKEDVLGAASQFAPNGLDAVLLTTGGEAAEKSLAALRTGGRAAYPNGVQPVPKERAGIKLQNYDGEYNPPPFDKVNSLIDAGPFEVRVARAFTLDQAAEAQRALDDHYLGKLALIME</sequence>
<dbReference type="GO" id="GO:0005737">
    <property type="term" value="C:cytoplasm"/>
    <property type="evidence" value="ECO:0007669"/>
    <property type="project" value="UniProtKB-SubCell"/>
</dbReference>
<dbReference type="SUPFAM" id="SSF51735">
    <property type="entry name" value="NAD(P)-binding Rossmann-fold domains"/>
    <property type="match status" value="1"/>
</dbReference>
<dbReference type="Gene3D" id="3.90.180.10">
    <property type="entry name" value="Medium-chain alcohol dehydrogenases, catalytic domain"/>
    <property type="match status" value="1"/>
</dbReference>
<dbReference type="InterPro" id="IPR013154">
    <property type="entry name" value="ADH-like_N"/>
</dbReference>
<dbReference type="InParanoid" id="Q01SY2"/>
<dbReference type="GO" id="GO:0016491">
    <property type="term" value="F:oxidoreductase activity"/>
    <property type="evidence" value="ECO:0007669"/>
    <property type="project" value="InterPro"/>
</dbReference>
<evidence type="ECO:0000313" key="8">
    <source>
        <dbReference type="EMBL" id="ABJ87238.1"/>
    </source>
</evidence>
<dbReference type="PANTHER" id="PTHR44154:SF1">
    <property type="entry name" value="QUINONE OXIDOREDUCTASE"/>
    <property type="match status" value="1"/>
</dbReference>
<evidence type="ECO:0000256" key="4">
    <source>
        <dbReference type="ARBA" id="ARBA00022857"/>
    </source>
</evidence>
<keyword evidence="6" id="KW-0007">Acetylation</keyword>
<dbReference type="Pfam" id="PF08240">
    <property type="entry name" value="ADH_N"/>
    <property type="match status" value="1"/>
</dbReference>
<dbReference type="SUPFAM" id="SSF50129">
    <property type="entry name" value="GroES-like"/>
    <property type="match status" value="1"/>
</dbReference>
<feature type="domain" description="Enoyl reductase (ER)" evidence="7">
    <location>
        <begin position="18"/>
        <end position="321"/>
    </location>
</feature>
<keyword evidence="5" id="KW-0694">RNA-binding</keyword>
<dbReference type="SMART" id="SM00829">
    <property type="entry name" value="PKS_ER"/>
    <property type="match status" value="1"/>
</dbReference>
<dbReference type="eggNOG" id="COG0604">
    <property type="taxonomic scope" value="Bacteria"/>
</dbReference>
<name>Q01SY2_SOLUE</name>
<dbReference type="InterPro" id="IPR036291">
    <property type="entry name" value="NAD(P)-bd_dom_sf"/>
</dbReference>
<dbReference type="InterPro" id="IPR002364">
    <property type="entry name" value="Quin_OxRdtase/zeta-crystal_CS"/>
</dbReference>